<sequence>MFLQVRSPGWLRFRARKGLVIPI</sequence>
<dbReference type="STRING" id="477641.MODMU_2565"/>
<dbReference type="Proteomes" id="UP000006461">
    <property type="component" value="Chromosome"/>
</dbReference>
<protein>
    <submittedName>
        <fullName evidence="1">Uncharacterized protein</fullName>
    </submittedName>
</protein>
<accession>I4EX81</accession>
<reference evidence="1 2" key="1">
    <citation type="journal article" date="2012" name="J. Bacteriol.">
        <title>Genome Sequence of Radiation-Resistant Modestobacter marinus Strain BC501, a Representative Actinobacterium That Thrives on Calcareous Stone Surfaces.</title>
        <authorList>
            <person name="Normand P."/>
            <person name="Gury J."/>
            <person name="Pujic P."/>
            <person name="Chouaia B."/>
            <person name="Crotti E."/>
            <person name="Brusetti L."/>
            <person name="Daffonchio D."/>
            <person name="Vacherie B."/>
            <person name="Barbe V."/>
            <person name="Medigue C."/>
            <person name="Calteau A."/>
            <person name="Ghodhbane-Gtari F."/>
            <person name="Essoussi I."/>
            <person name="Nouioui I."/>
            <person name="Abbassi-Ghozzi I."/>
            <person name="Gtari M."/>
        </authorList>
    </citation>
    <scope>NUCLEOTIDE SEQUENCE [LARGE SCALE GENOMIC DNA]</scope>
    <source>
        <strain evidence="2">BC 501</strain>
    </source>
</reference>
<gene>
    <name evidence="1" type="ordered locus">MODMU_2565</name>
</gene>
<organism evidence="1 2">
    <name type="scientific">Modestobacter italicus (strain DSM 44449 / CECT 9708 / BC 501)</name>
    <dbReference type="NCBI Taxonomy" id="2732864"/>
    <lineage>
        <taxon>Bacteria</taxon>
        <taxon>Bacillati</taxon>
        <taxon>Actinomycetota</taxon>
        <taxon>Actinomycetes</taxon>
        <taxon>Geodermatophilales</taxon>
        <taxon>Geodermatophilaceae</taxon>
        <taxon>Modestobacter</taxon>
    </lineage>
</organism>
<evidence type="ECO:0000313" key="1">
    <source>
        <dbReference type="EMBL" id="CCH87994.1"/>
    </source>
</evidence>
<dbReference type="AlphaFoldDB" id="I4EX81"/>
<dbReference type="KEGG" id="mmar:MODMU_2565"/>
<name>I4EX81_MODI5</name>
<keyword evidence="2" id="KW-1185">Reference proteome</keyword>
<proteinExistence type="predicted"/>
<evidence type="ECO:0000313" key="2">
    <source>
        <dbReference type="Proteomes" id="UP000006461"/>
    </source>
</evidence>
<dbReference type="HOGENOM" id="CLU_3422975_0_0_11"/>
<dbReference type="EMBL" id="FO203431">
    <property type="protein sequence ID" value="CCH87994.1"/>
    <property type="molecule type" value="Genomic_DNA"/>
</dbReference>